<evidence type="ECO:0000313" key="3">
    <source>
        <dbReference type="Proteomes" id="UP000828390"/>
    </source>
</evidence>
<protein>
    <submittedName>
        <fullName evidence="2">Uncharacterized protein</fullName>
    </submittedName>
</protein>
<name>A0A9D4QZB2_DREPO</name>
<organism evidence="2 3">
    <name type="scientific">Dreissena polymorpha</name>
    <name type="common">Zebra mussel</name>
    <name type="synonym">Mytilus polymorpha</name>
    <dbReference type="NCBI Taxonomy" id="45954"/>
    <lineage>
        <taxon>Eukaryota</taxon>
        <taxon>Metazoa</taxon>
        <taxon>Spiralia</taxon>
        <taxon>Lophotrochozoa</taxon>
        <taxon>Mollusca</taxon>
        <taxon>Bivalvia</taxon>
        <taxon>Autobranchia</taxon>
        <taxon>Heteroconchia</taxon>
        <taxon>Euheterodonta</taxon>
        <taxon>Imparidentia</taxon>
        <taxon>Neoheterodontei</taxon>
        <taxon>Myida</taxon>
        <taxon>Dreissenoidea</taxon>
        <taxon>Dreissenidae</taxon>
        <taxon>Dreissena</taxon>
    </lineage>
</organism>
<gene>
    <name evidence="2" type="ORF">DPMN_091513</name>
</gene>
<proteinExistence type="predicted"/>
<comment type="caution">
    <text evidence="2">The sequence shown here is derived from an EMBL/GenBank/DDBJ whole genome shotgun (WGS) entry which is preliminary data.</text>
</comment>
<evidence type="ECO:0000313" key="2">
    <source>
        <dbReference type="EMBL" id="KAH3849119.1"/>
    </source>
</evidence>
<keyword evidence="3" id="KW-1185">Reference proteome</keyword>
<accession>A0A9D4QZB2</accession>
<dbReference type="Proteomes" id="UP000828390">
    <property type="component" value="Unassembled WGS sequence"/>
</dbReference>
<evidence type="ECO:0000256" key="1">
    <source>
        <dbReference type="SAM" id="SignalP"/>
    </source>
</evidence>
<sequence>MDWMNLVWTYSLLCVVPVVLGVDGDTCRDIDTQACVLMAQRNPALCQDQVLRQTACPKFCNICPLECYHCDVSVRDYVNCNMTTICDLNQQCMLQKMHSSQDGHDEYVMGCASLQSSLKVIITSDVIRENCLHRSFYNQFWWQLCDGGGLTLTFGRRELQERNVEVTCCNTDRCNLPTESSTVPTTTKHIPSKIL</sequence>
<feature type="chain" id="PRO_5038388486" evidence="1">
    <location>
        <begin position="22"/>
        <end position="195"/>
    </location>
</feature>
<dbReference type="EMBL" id="JAIWYP010000003">
    <property type="protein sequence ID" value="KAH3849119.1"/>
    <property type="molecule type" value="Genomic_DNA"/>
</dbReference>
<reference evidence="2" key="1">
    <citation type="journal article" date="2019" name="bioRxiv">
        <title>The Genome of the Zebra Mussel, Dreissena polymorpha: A Resource for Invasive Species Research.</title>
        <authorList>
            <person name="McCartney M.A."/>
            <person name="Auch B."/>
            <person name="Kono T."/>
            <person name="Mallez S."/>
            <person name="Zhang Y."/>
            <person name="Obille A."/>
            <person name="Becker A."/>
            <person name="Abrahante J.E."/>
            <person name="Garbe J."/>
            <person name="Badalamenti J.P."/>
            <person name="Herman A."/>
            <person name="Mangelson H."/>
            <person name="Liachko I."/>
            <person name="Sullivan S."/>
            <person name="Sone E.D."/>
            <person name="Koren S."/>
            <person name="Silverstein K.A.T."/>
            <person name="Beckman K.B."/>
            <person name="Gohl D.M."/>
        </authorList>
    </citation>
    <scope>NUCLEOTIDE SEQUENCE</scope>
    <source>
        <strain evidence="2">Duluth1</strain>
        <tissue evidence="2">Whole animal</tissue>
    </source>
</reference>
<dbReference type="AlphaFoldDB" id="A0A9D4QZB2"/>
<keyword evidence="1" id="KW-0732">Signal</keyword>
<reference evidence="2" key="2">
    <citation type="submission" date="2020-11" db="EMBL/GenBank/DDBJ databases">
        <authorList>
            <person name="McCartney M.A."/>
            <person name="Auch B."/>
            <person name="Kono T."/>
            <person name="Mallez S."/>
            <person name="Becker A."/>
            <person name="Gohl D.M."/>
            <person name="Silverstein K.A.T."/>
            <person name="Koren S."/>
            <person name="Bechman K.B."/>
            <person name="Herman A."/>
            <person name="Abrahante J.E."/>
            <person name="Garbe J."/>
        </authorList>
    </citation>
    <scope>NUCLEOTIDE SEQUENCE</scope>
    <source>
        <strain evidence="2">Duluth1</strain>
        <tissue evidence="2">Whole animal</tissue>
    </source>
</reference>
<feature type="signal peptide" evidence="1">
    <location>
        <begin position="1"/>
        <end position="21"/>
    </location>
</feature>